<feature type="region of interest" description="Disordered" evidence="2">
    <location>
        <begin position="778"/>
        <end position="800"/>
    </location>
</feature>
<reference evidence="5" key="2">
    <citation type="submission" date="2024-04" db="EMBL/GenBank/DDBJ databases">
        <authorList>
            <person name="Chen Y."/>
            <person name="Shah S."/>
            <person name="Dougan E. K."/>
            <person name="Thang M."/>
            <person name="Chan C."/>
        </authorList>
    </citation>
    <scope>NUCLEOTIDE SEQUENCE [LARGE SCALE GENOMIC DNA]</scope>
</reference>
<feature type="compositionally biased region" description="Polar residues" evidence="2">
    <location>
        <begin position="791"/>
        <end position="800"/>
    </location>
</feature>
<feature type="coiled-coil region" evidence="1">
    <location>
        <begin position="438"/>
        <end position="532"/>
    </location>
</feature>
<name>A0A9P1BZH9_9DINO</name>
<proteinExistence type="predicted"/>
<dbReference type="PANTHER" id="PTHR23308">
    <property type="entry name" value="NUCLEAR INHIBITOR OF PROTEIN PHOSPHATASE-1"/>
    <property type="match status" value="1"/>
</dbReference>
<keyword evidence="7" id="KW-1185">Reference proteome</keyword>
<evidence type="ECO:0000313" key="5">
    <source>
        <dbReference type="EMBL" id="CAL1135666.1"/>
    </source>
</evidence>
<dbReference type="Pfam" id="PF00498">
    <property type="entry name" value="FHA"/>
    <property type="match status" value="1"/>
</dbReference>
<evidence type="ECO:0000313" key="4">
    <source>
        <dbReference type="EMBL" id="CAI3982291.1"/>
    </source>
</evidence>
<dbReference type="SMART" id="SM00240">
    <property type="entry name" value="FHA"/>
    <property type="match status" value="1"/>
</dbReference>
<feature type="domain" description="FHA" evidence="3">
    <location>
        <begin position="26"/>
        <end position="74"/>
    </location>
</feature>
<dbReference type="EMBL" id="CAMXCT020000700">
    <property type="protein sequence ID" value="CAL1135666.1"/>
    <property type="molecule type" value="Genomic_DNA"/>
</dbReference>
<dbReference type="CDD" id="cd00060">
    <property type="entry name" value="FHA"/>
    <property type="match status" value="1"/>
</dbReference>
<evidence type="ECO:0000259" key="3">
    <source>
        <dbReference type="PROSITE" id="PS50006"/>
    </source>
</evidence>
<dbReference type="OrthoDB" id="432080at2759"/>
<feature type="region of interest" description="Disordered" evidence="2">
    <location>
        <begin position="106"/>
        <end position="146"/>
    </location>
</feature>
<dbReference type="InterPro" id="IPR050923">
    <property type="entry name" value="Cell_Proc_Reg/RNA_Proc"/>
</dbReference>
<dbReference type="EMBL" id="CAMXCT010000700">
    <property type="protein sequence ID" value="CAI3982291.1"/>
    <property type="molecule type" value="Genomic_DNA"/>
</dbReference>
<feature type="compositionally biased region" description="Low complexity" evidence="2">
    <location>
        <begin position="778"/>
        <end position="790"/>
    </location>
</feature>
<evidence type="ECO:0000256" key="1">
    <source>
        <dbReference type="SAM" id="Coils"/>
    </source>
</evidence>
<sequence length="1010" mass="112404">MGEDEPRVYGLLRATGIVYQLEEPETTIGRSEDCSIPLEGRGVSKLHARLTFGKEPQLVDLGSCNGTFVNGVRLRANSPVTLNHGDMVRIGLVKWTFSFELPRTDRRTERTPKRPKVAVEEDRKEREKGKVRDEAKAPEAYGGAGGPGPCYSPCTPAYGVPGVPGVPGACGACGVNVLPVPFPVMQPMPPMPPMYPAQPPQAPFPEKREVEAREREDRRDSEWKHELLQKLWQLEANIARLADANQEICQAIRRSESDKLEAPPDVRESPDIYEEEISKAVTALTSAAERLSINAELILDKEDQVEDKQWIGEDFPLVSQIPPDFPPQAPNLSPKIVSDDELSPEDLSPEDLNALIIETQRNLSLYAMVVAPSSVEDENASVSSLPSSASYYKHLMFEGAIGETSPVLTAILASLETLEKLGLNHPEVGGHRRWHALAQELERLREEEHMESQRLERIELEERNLIHDTEAELMQLRARNNEKGDETSSLLNDLSRMEAQKDRLEAELSKLSQQLRDQKAQYQEDKSRAQAALHFHSQKEEVADQLQEERNSGRVQRMATLARVKRLVRELNNSYSPGSWSLRTWLSALNMEENGFALDAYCVPKCGRDGPVPGGTMPKASNEAGSLFTEVKKNAKYPGPDYYKKEGKPFGQKAPLGQFSRIARDDPNAKKNWPAVGQYETITPLCTPRTRGGIMAKCEGPQELKTMATPLEHQAKLLECILHELQVKDFNFGAKARQVTPQEVMKVTPSLAPIEVVEVATAGPAGHRSTARDHLLTPEPETWSETPSPSAASGTETWWTQSTSASVESSPLLKPKQLCLDADKIQLPLAELLPTPSLVMWRVMNPNAKFKASCGFPLVSHQLSNHLLEDFRVIFAAGNTWASQNKGKKQQASSKAASKFGSLQLKFLGDEAVGDLQLYFHLGAYKLGPFRTFPERSVSELCELPVDWRRLVEKADMSLTIGVAWRMYDPQKPEAHVDCLAISPDKEQLGTLDSDRKDPGRKVLIQSYPY</sequence>
<feature type="compositionally biased region" description="Basic and acidic residues" evidence="2">
    <location>
        <begin position="106"/>
        <end position="137"/>
    </location>
</feature>
<protein>
    <submittedName>
        <fullName evidence="6">Centrosomal protein of 170 kDa protein B (Centrosomal protein 170B) (Cep170B)</fullName>
    </submittedName>
</protein>
<reference evidence="4" key="1">
    <citation type="submission" date="2022-10" db="EMBL/GenBank/DDBJ databases">
        <authorList>
            <person name="Chen Y."/>
            <person name="Dougan E. K."/>
            <person name="Chan C."/>
            <person name="Rhodes N."/>
            <person name="Thang M."/>
        </authorList>
    </citation>
    <scope>NUCLEOTIDE SEQUENCE</scope>
</reference>
<accession>A0A9P1BZH9</accession>
<dbReference type="Proteomes" id="UP001152797">
    <property type="component" value="Unassembled WGS sequence"/>
</dbReference>
<dbReference type="Gene3D" id="2.60.200.20">
    <property type="match status" value="1"/>
</dbReference>
<evidence type="ECO:0000313" key="7">
    <source>
        <dbReference type="Proteomes" id="UP001152797"/>
    </source>
</evidence>
<dbReference type="InterPro" id="IPR000253">
    <property type="entry name" value="FHA_dom"/>
</dbReference>
<dbReference type="PROSITE" id="PS50006">
    <property type="entry name" value="FHA_DOMAIN"/>
    <property type="match status" value="1"/>
</dbReference>
<organism evidence="4">
    <name type="scientific">Cladocopium goreaui</name>
    <dbReference type="NCBI Taxonomy" id="2562237"/>
    <lineage>
        <taxon>Eukaryota</taxon>
        <taxon>Sar</taxon>
        <taxon>Alveolata</taxon>
        <taxon>Dinophyceae</taxon>
        <taxon>Suessiales</taxon>
        <taxon>Symbiodiniaceae</taxon>
        <taxon>Cladocopium</taxon>
    </lineage>
</organism>
<comment type="caution">
    <text evidence="4">The sequence shown here is derived from an EMBL/GenBank/DDBJ whole genome shotgun (WGS) entry which is preliminary data.</text>
</comment>
<dbReference type="EMBL" id="CAMXCT030000700">
    <property type="protein sequence ID" value="CAL4769603.1"/>
    <property type="molecule type" value="Genomic_DNA"/>
</dbReference>
<gene>
    <name evidence="4" type="ORF">C1SCF055_LOCUS10000</name>
</gene>
<dbReference type="SUPFAM" id="SSF49879">
    <property type="entry name" value="SMAD/FHA domain"/>
    <property type="match status" value="1"/>
</dbReference>
<evidence type="ECO:0000313" key="6">
    <source>
        <dbReference type="EMBL" id="CAL4769603.1"/>
    </source>
</evidence>
<dbReference type="AlphaFoldDB" id="A0A9P1BZH9"/>
<dbReference type="InterPro" id="IPR008984">
    <property type="entry name" value="SMAD_FHA_dom_sf"/>
</dbReference>
<evidence type="ECO:0000256" key="2">
    <source>
        <dbReference type="SAM" id="MobiDB-lite"/>
    </source>
</evidence>
<keyword evidence="1" id="KW-0175">Coiled coil</keyword>